<evidence type="ECO:0000313" key="4">
    <source>
        <dbReference type="Proteomes" id="UP000503349"/>
    </source>
</evidence>
<gene>
    <name evidence="3" type="ORF">EXN66_Car013771</name>
</gene>
<proteinExistence type="predicted"/>
<evidence type="ECO:0000256" key="2">
    <source>
        <dbReference type="SAM" id="Phobius"/>
    </source>
</evidence>
<keyword evidence="2" id="KW-0472">Membrane</keyword>
<dbReference type="Proteomes" id="UP000503349">
    <property type="component" value="Chromosome 13"/>
</dbReference>
<protein>
    <submittedName>
        <fullName evidence="3">Uncharacterized protein</fullName>
    </submittedName>
</protein>
<keyword evidence="2" id="KW-0812">Transmembrane</keyword>
<reference evidence="4" key="2">
    <citation type="submission" date="2019-02" db="EMBL/GenBank/DDBJ databases">
        <title>Opniocepnalus argus Var Kimnra genome.</title>
        <authorList>
            <person name="Zhou C."/>
            <person name="Xiao S."/>
        </authorList>
    </citation>
    <scope>NUCLEOTIDE SEQUENCE [LARGE SCALE GENOMIC DNA]</scope>
</reference>
<feature type="transmembrane region" description="Helical" evidence="2">
    <location>
        <begin position="34"/>
        <end position="54"/>
    </location>
</feature>
<sequence>MKLNLTELYLFMNFILATKDVYNEIRSLKNSENALILILTIFGVVIICISMYAFDKTDGSEMQPLQSKVAELEQQVSVLQRENERLENEIQELKKQLNCSPTSEDGQPKANQTCGNKDKNEDPHHTDANPASVLLGCASATRSADVDGVAQRGI</sequence>
<accession>A0A6G1Q629</accession>
<evidence type="ECO:0000313" key="3">
    <source>
        <dbReference type="EMBL" id="KAF3698090.1"/>
    </source>
</evidence>
<keyword evidence="4" id="KW-1185">Reference proteome</keyword>
<organism evidence="3 4">
    <name type="scientific">Channa argus</name>
    <name type="common">Northern snakehead</name>
    <name type="synonym">Ophicephalus argus</name>
    <dbReference type="NCBI Taxonomy" id="215402"/>
    <lineage>
        <taxon>Eukaryota</taxon>
        <taxon>Metazoa</taxon>
        <taxon>Chordata</taxon>
        <taxon>Craniata</taxon>
        <taxon>Vertebrata</taxon>
        <taxon>Euteleostomi</taxon>
        <taxon>Actinopterygii</taxon>
        <taxon>Neopterygii</taxon>
        <taxon>Teleostei</taxon>
        <taxon>Neoteleostei</taxon>
        <taxon>Acanthomorphata</taxon>
        <taxon>Anabantaria</taxon>
        <taxon>Anabantiformes</taxon>
        <taxon>Channoidei</taxon>
        <taxon>Channidae</taxon>
        <taxon>Channa</taxon>
    </lineage>
</organism>
<feature type="compositionally biased region" description="Polar residues" evidence="1">
    <location>
        <begin position="97"/>
        <end position="115"/>
    </location>
</feature>
<evidence type="ECO:0000256" key="1">
    <source>
        <dbReference type="SAM" id="MobiDB-lite"/>
    </source>
</evidence>
<dbReference type="EMBL" id="CM015724">
    <property type="protein sequence ID" value="KAF3698090.1"/>
    <property type="molecule type" value="Genomic_DNA"/>
</dbReference>
<name>A0A6G1Q629_CHAAH</name>
<feature type="compositionally biased region" description="Basic and acidic residues" evidence="1">
    <location>
        <begin position="116"/>
        <end position="127"/>
    </location>
</feature>
<keyword evidence="2" id="KW-1133">Transmembrane helix</keyword>
<reference evidence="3 4" key="1">
    <citation type="submission" date="2019-02" db="EMBL/GenBank/DDBJ databases">
        <title>Opniocepnalus argus genome.</title>
        <authorList>
            <person name="Zhou C."/>
            <person name="Xiao S."/>
        </authorList>
    </citation>
    <scope>NUCLEOTIDE SEQUENCE [LARGE SCALE GENOMIC DNA]</scope>
    <source>
        <strain evidence="3">OARG1902GOOAL</strain>
        <tissue evidence="3">Muscle</tissue>
    </source>
</reference>
<dbReference type="AlphaFoldDB" id="A0A6G1Q629"/>
<feature type="region of interest" description="Disordered" evidence="1">
    <location>
        <begin position="96"/>
        <end position="130"/>
    </location>
</feature>
<dbReference type="CDD" id="cd14686">
    <property type="entry name" value="bZIP"/>
    <property type="match status" value="1"/>
</dbReference>